<feature type="compositionally biased region" description="Basic and acidic residues" evidence="2">
    <location>
        <begin position="1"/>
        <end position="11"/>
    </location>
</feature>
<evidence type="ECO:0000313" key="5">
    <source>
        <dbReference type="Proteomes" id="UP000077069"/>
    </source>
</evidence>
<dbReference type="SUPFAM" id="SSF51395">
    <property type="entry name" value="FMN-linked oxidoreductases"/>
    <property type="match status" value="1"/>
</dbReference>
<sequence length="188" mass="20310">MDPHNPNRESRSTPQYGLYQRENFWKSSDEVPPFNAEPGKLEELAQKKPTQTRWYYASSTAGYSTQTPARPRTPSGWGDAASAPIGINKTCNEAGESPVARVAGDLNLSYCLSTAGSQPIEDVGAANDALAPNGKGGVRFFQLYMPHDNALTRFLLKRAINPSFTACILARHVAAGLACSQTWTSSSA</sequence>
<feature type="domain" description="FMN-dependent dehydrogenase" evidence="3">
    <location>
        <begin position="82"/>
        <end position="169"/>
    </location>
</feature>
<dbReference type="AlphaFoldDB" id="A0A177CK44"/>
<dbReference type="Gene3D" id="3.20.20.70">
    <property type="entry name" value="Aldolase class I"/>
    <property type="match status" value="1"/>
</dbReference>
<dbReference type="Pfam" id="PF01070">
    <property type="entry name" value="FMN_dh"/>
    <property type="match status" value="1"/>
</dbReference>
<dbReference type="GeneID" id="28766267"/>
<gene>
    <name evidence="4" type="ORF">CC84DRAFT_1216202</name>
</gene>
<dbReference type="Proteomes" id="UP000077069">
    <property type="component" value="Unassembled WGS sequence"/>
</dbReference>
<feature type="region of interest" description="Disordered" evidence="2">
    <location>
        <begin position="1"/>
        <end position="37"/>
    </location>
</feature>
<evidence type="ECO:0000259" key="3">
    <source>
        <dbReference type="Pfam" id="PF01070"/>
    </source>
</evidence>
<accession>A0A177CK44</accession>
<dbReference type="InParanoid" id="A0A177CK44"/>
<dbReference type="RefSeq" id="XP_018037575.1">
    <property type="nucleotide sequence ID" value="XM_018182781.1"/>
</dbReference>
<dbReference type="InterPro" id="IPR000262">
    <property type="entry name" value="FMN-dep_DH"/>
</dbReference>
<organism evidence="4 5">
    <name type="scientific">Paraphaeosphaeria sporulosa</name>
    <dbReference type="NCBI Taxonomy" id="1460663"/>
    <lineage>
        <taxon>Eukaryota</taxon>
        <taxon>Fungi</taxon>
        <taxon>Dikarya</taxon>
        <taxon>Ascomycota</taxon>
        <taxon>Pezizomycotina</taxon>
        <taxon>Dothideomycetes</taxon>
        <taxon>Pleosporomycetidae</taxon>
        <taxon>Pleosporales</taxon>
        <taxon>Massarineae</taxon>
        <taxon>Didymosphaeriaceae</taxon>
        <taxon>Paraphaeosphaeria</taxon>
    </lineage>
</organism>
<keyword evidence="5" id="KW-1185">Reference proteome</keyword>
<protein>
    <recommendedName>
        <fullName evidence="3">FMN-dependent dehydrogenase domain-containing protein</fullName>
    </recommendedName>
</protein>
<evidence type="ECO:0000256" key="1">
    <source>
        <dbReference type="ARBA" id="ARBA00001917"/>
    </source>
</evidence>
<dbReference type="OrthoDB" id="25826at2759"/>
<dbReference type="EMBL" id="KV441551">
    <property type="protein sequence ID" value="OAG07210.1"/>
    <property type="molecule type" value="Genomic_DNA"/>
</dbReference>
<evidence type="ECO:0000256" key="2">
    <source>
        <dbReference type="SAM" id="MobiDB-lite"/>
    </source>
</evidence>
<proteinExistence type="predicted"/>
<comment type="cofactor">
    <cofactor evidence="1">
        <name>FMN</name>
        <dbReference type="ChEBI" id="CHEBI:58210"/>
    </cofactor>
</comment>
<name>A0A177CK44_9PLEO</name>
<evidence type="ECO:0000313" key="4">
    <source>
        <dbReference type="EMBL" id="OAG07210.1"/>
    </source>
</evidence>
<dbReference type="InterPro" id="IPR013785">
    <property type="entry name" value="Aldolase_TIM"/>
</dbReference>
<dbReference type="GO" id="GO:0016491">
    <property type="term" value="F:oxidoreductase activity"/>
    <property type="evidence" value="ECO:0007669"/>
    <property type="project" value="InterPro"/>
</dbReference>
<reference evidence="4 5" key="1">
    <citation type="submission" date="2016-05" db="EMBL/GenBank/DDBJ databases">
        <title>Comparative analysis of secretome profiles of manganese(II)-oxidizing ascomycete fungi.</title>
        <authorList>
            <consortium name="DOE Joint Genome Institute"/>
            <person name="Zeiner C.A."/>
            <person name="Purvine S.O."/>
            <person name="Zink E.M."/>
            <person name="Wu S."/>
            <person name="Pasa-Tolic L."/>
            <person name="Chaput D.L."/>
            <person name="Haridas S."/>
            <person name="Grigoriev I.V."/>
            <person name="Santelli C.M."/>
            <person name="Hansel C.M."/>
        </authorList>
    </citation>
    <scope>NUCLEOTIDE SEQUENCE [LARGE SCALE GENOMIC DNA]</scope>
    <source>
        <strain evidence="4 5">AP3s5-JAC2a</strain>
    </source>
</reference>
<dbReference type="STRING" id="1460663.A0A177CK44"/>